<proteinExistence type="predicted"/>
<protein>
    <recommendedName>
        <fullName evidence="2">Ig-like domain-containing protein</fullName>
    </recommendedName>
</protein>
<evidence type="ECO:0000256" key="1">
    <source>
        <dbReference type="SAM" id="MobiDB-lite"/>
    </source>
</evidence>
<organism evidence="3 4">
    <name type="scientific">Salinadaptatus halalkaliphilus</name>
    <dbReference type="NCBI Taxonomy" id="2419781"/>
    <lineage>
        <taxon>Archaea</taxon>
        <taxon>Methanobacteriati</taxon>
        <taxon>Methanobacteriota</taxon>
        <taxon>Stenosarchaea group</taxon>
        <taxon>Halobacteria</taxon>
        <taxon>Halobacteriales</taxon>
        <taxon>Natrialbaceae</taxon>
        <taxon>Salinadaptatus</taxon>
    </lineage>
</organism>
<name>A0A4S3TI16_9EURY</name>
<accession>A0A4S3TI16</accession>
<gene>
    <name evidence="3" type="ORF">D8Y22_17325</name>
</gene>
<evidence type="ECO:0000259" key="2">
    <source>
        <dbReference type="Pfam" id="PF25942"/>
    </source>
</evidence>
<keyword evidence="4" id="KW-1185">Reference proteome</keyword>
<dbReference type="Pfam" id="PF25942">
    <property type="entry name" value="Ig_halo"/>
    <property type="match status" value="1"/>
</dbReference>
<evidence type="ECO:0000313" key="3">
    <source>
        <dbReference type="EMBL" id="THE63581.1"/>
    </source>
</evidence>
<evidence type="ECO:0000313" key="4">
    <source>
        <dbReference type="Proteomes" id="UP000318864"/>
    </source>
</evidence>
<comment type="caution">
    <text evidence="3">The sequence shown here is derived from an EMBL/GenBank/DDBJ whole genome shotgun (WGS) entry which is preliminary data.</text>
</comment>
<dbReference type="AlphaFoldDB" id="A0A4S3TI16"/>
<feature type="compositionally biased region" description="Acidic residues" evidence="1">
    <location>
        <begin position="44"/>
        <end position="63"/>
    </location>
</feature>
<dbReference type="Proteomes" id="UP000318864">
    <property type="component" value="Unassembled WGS sequence"/>
</dbReference>
<feature type="domain" description="Ig-like" evidence="2">
    <location>
        <begin position="102"/>
        <end position="177"/>
    </location>
</feature>
<dbReference type="PROSITE" id="PS51257">
    <property type="entry name" value="PROKAR_LIPOPROTEIN"/>
    <property type="match status" value="1"/>
</dbReference>
<dbReference type="EMBL" id="RBZW01000058">
    <property type="protein sequence ID" value="THE63581.1"/>
    <property type="molecule type" value="Genomic_DNA"/>
</dbReference>
<reference evidence="3 4" key="1">
    <citation type="submission" date="2018-10" db="EMBL/GenBank/DDBJ databases">
        <title>Natronolimnobius sp. XQ-INN 246 isolated from Inner Mongolia Autonomous Region of China.</title>
        <authorList>
            <person name="Xue Q."/>
        </authorList>
    </citation>
    <scope>NUCLEOTIDE SEQUENCE [LARGE SCALE GENOMIC DNA]</scope>
    <source>
        <strain evidence="3 4">XQ-INN 246</strain>
    </source>
</reference>
<feature type="compositionally biased region" description="Basic and acidic residues" evidence="1">
    <location>
        <begin position="70"/>
        <end position="88"/>
    </location>
</feature>
<sequence>MATDMDRRTLVSFGTTVGLVSIVGCLGDRSDTTDGSPVESTDSTGDDGENDDADGDRTDDEFTDVTPSDPIERIDIVDSDNRTETEPGDLHAISVTNADTDARDLTVRIDHDGASVFDETDELPADTTLEIVVNEPGTYATDIESGSARANMTTTYSSGDRSLTTVSLREGGGISTQVETRH</sequence>
<dbReference type="InterPro" id="IPR058929">
    <property type="entry name" value="Ig_halo"/>
</dbReference>
<feature type="region of interest" description="Disordered" evidence="1">
    <location>
        <begin position="26"/>
        <end position="88"/>
    </location>
</feature>